<dbReference type="FunFam" id="3.40.430.10:FF:000001">
    <property type="entry name" value="Dihydrofolate reductase"/>
    <property type="match status" value="1"/>
</dbReference>
<evidence type="ECO:0000256" key="3">
    <source>
        <dbReference type="ARBA" id="ARBA00012856"/>
    </source>
</evidence>
<dbReference type="InterPro" id="IPR012259">
    <property type="entry name" value="DHFR"/>
</dbReference>
<dbReference type="RefSeq" id="WP_107938945.1">
    <property type="nucleotide sequence ID" value="NZ_QANS01000001.1"/>
</dbReference>
<dbReference type="InterPro" id="IPR001796">
    <property type="entry name" value="DHFR_dom"/>
</dbReference>
<dbReference type="PROSITE" id="PS51330">
    <property type="entry name" value="DHFR_2"/>
    <property type="match status" value="1"/>
</dbReference>
<evidence type="ECO:0000256" key="8">
    <source>
        <dbReference type="PIRNR" id="PIRNR000194"/>
    </source>
</evidence>
<evidence type="ECO:0000256" key="5">
    <source>
        <dbReference type="ARBA" id="ARBA00022857"/>
    </source>
</evidence>
<dbReference type="SUPFAM" id="SSF53597">
    <property type="entry name" value="Dihydrofolate reductase-like"/>
    <property type="match status" value="1"/>
</dbReference>
<evidence type="ECO:0000313" key="12">
    <source>
        <dbReference type="Proteomes" id="UP000244248"/>
    </source>
</evidence>
<keyword evidence="4 8" id="KW-0554">One-carbon metabolism</keyword>
<organism evidence="11 12">
    <name type="scientific">Stenotrophobium rhamnosiphilum</name>
    <dbReference type="NCBI Taxonomy" id="2029166"/>
    <lineage>
        <taxon>Bacteria</taxon>
        <taxon>Pseudomonadati</taxon>
        <taxon>Pseudomonadota</taxon>
        <taxon>Gammaproteobacteria</taxon>
        <taxon>Nevskiales</taxon>
        <taxon>Nevskiaceae</taxon>
        <taxon>Stenotrophobium</taxon>
    </lineage>
</organism>
<protein>
    <recommendedName>
        <fullName evidence="3 8">Dihydrofolate reductase</fullName>
        <ecNumber evidence="3 8">1.5.1.3</ecNumber>
    </recommendedName>
</protein>
<dbReference type="GO" id="GO:0016301">
    <property type="term" value="F:kinase activity"/>
    <property type="evidence" value="ECO:0007669"/>
    <property type="project" value="UniProtKB-KW"/>
</dbReference>
<name>A0A2T5ML06_9GAMM</name>
<evidence type="ECO:0000256" key="2">
    <source>
        <dbReference type="ARBA" id="ARBA00009539"/>
    </source>
</evidence>
<comment type="function">
    <text evidence="7 8">Key enzyme in folate metabolism. Catalyzes an essential reaction for de novo glycine and purine synthesis, and for DNA precursor synthesis.</text>
</comment>
<dbReference type="GO" id="GO:0004146">
    <property type="term" value="F:dihydrofolate reductase activity"/>
    <property type="evidence" value="ECO:0007669"/>
    <property type="project" value="UniProtKB-EC"/>
</dbReference>
<keyword evidence="5 8" id="KW-0521">NADP</keyword>
<comment type="catalytic activity">
    <reaction evidence="8">
        <text>(6S)-5,6,7,8-tetrahydrofolate + NADP(+) = 7,8-dihydrofolate + NADPH + H(+)</text>
        <dbReference type="Rhea" id="RHEA:15009"/>
        <dbReference type="ChEBI" id="CHEBI:15378"/>
        <dbReference type="ChEBI" id="CHEBI:57451"/>
        <dbReference type="ChEBI" id="CHEBI:57453"/>
        <dbReference type="ChEBI" id="CHEBI:57783"/>
        <dbReference type="ChEBI" id="CHEBI:58349"/>
        <dbReference type="EC" id="1.5.1.3"/>
    </reaction>
</comment>
<dbReference type="CDD" id="cd00209">
    <property type="entry name" value="DHFR"/>
    <property type="match status" value="1"/>
</dbReference>
<evidence type="ECO:0000256" key="6">
    <source>
        <dbReference type="ARBA" id="ARBA00023002"/>
    </source>
</evidence>
<evidence type="ECO:0000313" key="11">
    <source>
        <dbReference type="EMBL" id="PTU33238.1"/>
    </source>
</evidence>
<dbReference type="GO" id="GO:0070401">
    <property type="term" value="F:NADP+ binding"/>
    <property type="evidence" value="ECO:0007669"/>
    <property type="project" value="UniProtKB-ARBA"/>
</dbReference>
<sequence>MTDKSISLIVACDDNRLIGRDGDLPWRLPNDLKHFKSLTLNKTILMGRKTWDSLGRPLPQRENWVLSRDPAFAAEGCRAFIKLEDALAAHSQGELMVIGGADLYRQALPHAQRLYLTQVHAREQGDTWFPDFSSINLTETSREDHPADERHAYAYSFLTLERG</sequence>
<comment type="similarity">
    <text evidence="2 8 9">Belongs to the dihydrofolate reductase family.</text>
</comment>
<dbReference type="GO" id="GO:0046654">
    <property type="term" value="P:tetrahydrofolate biosynthetic process"/>
    <property type="evidence" value="ECO:0007669"/>
    <property type="project" value="UniProtKB-UniPathway"/>
</dbReference>
<comment type="pathway">
    <text evidence="1 8">Cofactor biosynthesis; tetrahydrofolate biosynthesis; 5,6,7,8-tetrahydrofolate from 7,8-dihydrofolate: step 1/1.</text>
</comment>
<accession>A0A2T5ML06</accession>
<dbReference type="GO" id="GO:0046452">
    <property type="term" value="P:dihydrofolate metabolic process"/>
    <property type="evidence" value="ECO:0007669"/>
    <property type="project" value="TreeGrafter"/>
</dbReference>
<dbReference type="PROSITE" id="PS00075">
    <property type="entry name" value="DHFR_1"/>
    <property type="match status" value="1"/>
</dbReference>
<evidence type="ECO:0000256" key="4">
    <source>
        <dbReference type="ARBA" id="ARBA00022563"/>
    </source>
</evidence>
<dbReference type="EC" id="1.5.1.3" evidence="3 8"/>
<dbReference type="AlphaFoldDB" id="A0A2T5ML06"/>
<dbReference type="GO" id="GO:0005829">
    <property type="term" value="C:cytosol"/>
    <property type="evidence" value="ECO:0007669"/>
    <property type="project" value="TreeGrafter"/>
</dbReference>
<evidence type="ECO:0000256" key="9">
    <source>
        <dbReference type="RuleBase" id="RU004474"/>
    </source>
</evidence>
<reference evidence="11 12" key="1">
    <citation type="submission" date="2018-04" db="EMBL/GenBank/DDBJ databases">
        <title>Novel species isolated from glacier.</title>
        <authorList>
            <person name="Liu Q."/>
            <person name="Xin Y.-H."/>
        </authorList>
    </citation>
    <scope>NUCLEOTIDE SEQUENCE [LARGE SCALE GENOMIC DNA]</scope>
    <source>
        <strain evidence="11 12">GT1R17</strain>
    </source>
</reference>
<dbReference type="PRINTS" id="PR00070">
    <property type="entry name" value="DHFR"/>
</dbReference>
<dbReference type="Pfam" id="PF00186">
    <property type="entry name" value="DHFR_1"/>
    <property type="match status" value="1"/>
</dbReference>
<dbReference type="GO" id="GO:0006730">
    <property type="term" value="P:one-carbon metabolic process"/>
    <property type="evidence" value="ECO:0007669"/>
    <property type="project" value="UniProtKB-KW"/>
</dbReference>
<dbReference type="EMBL" id="QANS01000001">
    <property type="protein sequence ID" value="PTU33238.1"/>
    <property type="molecule type" value="Genomic_DNA"/>
</dbReference>
<dbReference type="UniPathway" id="UPA00077">
    <property type="reaction ID" value="UER00158"/>
</dbReference>
<dbReference type="InterPro" id="IPR017925">
    <property type="entry name" value="DHFR_CS"/>
</dbReference>
<comment type="caution">
    <text evidence="11">The sequence shown here is derived from an EMBL/GenBank/DDBJ whole genome shotgun (WGS) entry which is preliminary data.</text>
</comment>
<dbReference type="PIRSF" id="PIRSF000194">
    <property type="entry name" value="DHFR"/>
    <property type="match status" value="1"/>
</dbReference>
<dbReference type="Proteomes" id="UP000244248">
    <property type="component" value="Unassembled WGS sequence"/>
</dbReference>
<evidence type="ECO:0000256" key="1">
    <source>
        <dbReference type="ARBA" id="ARBA00004903"/>
    </source>
</evidence>
<evidence type="ECO:0000256" key="7">
    <source>
        <dbReference type="ARBA" id="ARBA00025067"/>
    </source>
</evidence>
<proteinExistence type="inferred from homology"/>
<evidence type="ECO:0000259" key="10">
    <source>
        <dbReference type="PROSITE" id="PS51330"/>
    </source>
</evidence>
<keyword evidence="6 8" id="KW-0560">Oxidoreductase</keyword>
<dbReference type="GO" id="GO:0046655">
    <property type="term" value="P:folic acid metabolic process"/>
    <property type="evidence" value="ECO:0007669"/>
    <property type="project" value="TreeGrafter"/>
</dbReference>
<feature type="domain" description="DHFR" evidence="10">
    <location>
        <begin position="5"/>
        <end position="162"/>
    </location>
</feature>
<keyword evidence="11" id="KW-0808">Transferase</keyword>
<keyword evidence="11" id="KW-0418">Kinase</keyword>
<dbReference type="Gene3D" id="3.40.430.10">
    <property type="entry name" value="Dihydrofolate Reductase, subunit A"/>
    <property type="match status" value="1"/>
</dbReference>
<keyword evidence="12" id="KW-1185">Reference proteome</keyword>
<dbReference type="OrthoDB" id="9804315at2"/>
<dbReference type="InterPro" id="IPR024072">
    <property type="entry name" value="DHFR-like_dom_sf"/>
</dbReference>
<dbReference type="PANTHER" id="PTHR48069">
    <property type="entry name" value="DIHYDROFOLATE REDUCTASE"/>
    <property type="match status" value="1"/>
</dbReference>
<gene>
    <name evidence="11" type="ORF">CJD38_03805</name>
</gene>
<dbReference type="PANTHER" id="PTHR48069:SF3">
    <property type="entry name" value="DIHYDROFOLATE REDUCTASE"/>
    <property type="match status" value="1"/>
</dbReference>